<dbReference type="Gene3D" id="3.20.20.70">
    <property type="entry name" value="Aldolase class I"/>
    <property type="match status" value="1"/>
</dbReference>
<dbReference type="EMBL" id="SMZQ01000002">
    <property type="protein sequence ID" value="TDL39958.1"/>
    <property type="molecule type" value="Genomic_DNA"/>
</dbReference>
<dbReference type="Pfam" id="PF00215">
    <property type="entry name" value="OMPdecase"/>
    <property type="match status" value="1"/>
</dbReference>
<dbReference type="InterPro" id="IPR011060">
    <property type="entry name" value="RibuloseP-bd_barrel"/>
</dbReference>
<keyword evidence="5 7" id="KW-0456">Lyase</keyword>
<keyword evidence="4 7" id="KW-0665">Pyrimidine biosynthesis</keyword>
<reference evidence="9 10" key="1">
    <citation type="submission" date="2019-03" db="EMBL/GenBank/DDBJ databases">
        <title>Genome Sequencing and Assembly of Various Microbes Isolated from Partially Reclaimed Soil and Acid Mine Drainage (AMD) Site.</title>
        <authorList>
            <person name="Steinbock B."/>
            <person name="Bechtold R."/>
            <person name="Sevigny J.L."/>
            <person name="Thomas D."/>
            <person name="Cuthill L.R."/>
            <person name="Aveiro Johannsen E.J."/>
            <person name="Thomas K."/>
            <person name="Ghosh A."/>
        </authorList>
    </citation>
    <scope>NUCLEOTIDE SEQUENCE [LARGE SCALE GENOMIC DNA]</scope>
    <source>
        <strain evidence="9 10">S-A1</strain>
    </source>
</reference>
<keyword evidence="3 7" id="KW-0210">Decarboxylase</keyword>
<evidence type="ECO:0000256" key="7">
    <source>
        <dbReference type="HAMAP-Rule" id="MF_01215"/>
    </source>
</evidence>
<evidence type="ECO:0000256" key="1">
    <source>
        <dbReference type="ARBA" id="ARBA00004861"/>
    </source>
</evidence>
<gene>
    <name evidence="7 9" type="primary">pyrF</name>
    <name evidence="9" type="ORF">E2R57_05735</name>
</gene>
<comment type="pathway">
    <text evidence="1 7">Pyrimidine metabolism; UMP biosynthesis via de novo pathway; UMP from orotate: step 2/2.</text>
</comment>
<dbReference type="RefSeq" id="WP_133347186.1">
    <property type="nucleotide sequence ID" value="NZ_SMZQ01000002.1"/>
</dbReference>
<dbReference type="Proteomes" id="UP000294621">
    <property type="component" value="Unassembled WGS sequence"/>
</dbReference>
<accession>A0A4V3B2C9</accession>
<dbReference type="GO" id="GO:0004590">
    <property type="term" value="F:orotidine-5'-phosphate decarboxylase activity"/>
    <property type="evidence" value="ECO:0007669"/>
    <property type="project" value="UniProtKB-UniRule"/>
</dbReference>
<evidence type="ECO:0000313" key="9">
    <source>
        <dbReference type="EMBL" id="TDL39958.1"/>
    </source>
</evidence>
<dbReference type="GO" id="GO:0044205">
    <property type="term" value="P:'de novo' UMP biosynthetic process"/>
    <property type="evidence" value="ECO:0007669"/>
    <property type="project" value="UniProtKB-UniRule"/>
</dbReference>
<organism evidence="9 10">
    <name type="scientific">Arthrobacter nitrophenolicus</name>
    <dbReference type="NCBI Taxonomy" id="683150"/>
    <lineage>
        <taxon>Bacteria</taxon>
        <taxon>Bacillati</taxon>
        <taxon>Actinomycetota</taxon>
        <taxon>Actinomycetes</taxon>
        <taxon>Micrococcales</taxon>
        <taxon>Micrococcaceae</taxon>
        <taxon>Arthrobacter</taxon>
    </lineage>
</organism>
<dbReference type="HAMAP" id="MF_01215">
    <property type="entry name" value="OMPdecase_type2"/>
    <property type="match status" value="1"/>
</dbReference>
<dbReference type="CDD" id="cd04725">
    <property type="entry name" value="OMP_decarboxylase_like"/>
    <property type="match status" value="1"/>
</dbReference>
<dbReference type="GO" id="GO:0006207">
    <property type="term" value="P:'de novo' pyrimidine nucleobase biosynthetic process"/>
    <property type="evidence" value="ECO:0007669"/>
    <property type="project" value="InterPro"/>
</dbReference>
<dbReference type="InterPro" id="IPR018089">
    <property type="entry name" value="OMPdecase_AS"/>
</dbReference>
<dbReference type="EC" id="4.1.1.23" evidence="7"/>
<dbReference type="AlphaFoldDB" id="A0A4V3B2C9"/>
<dbReference type="InterPro" id="IPR013785">
    <property type="entry name" value="Aldolase_TIM"/>
</dbReference>
<dbReference type="NCBIfam" id="TIGR02127">
    <property type="entry name" value="pyrF_sub2"/>
    <property type="match status" value="1"/>
</dbReference>
<evidence type="ECO:0000313" key="10">
    <source>
        <dbReference type="Proteomes" id="UP000294621"/>
    </source>
</evidence>
<feature type="domain" description="Orotidine 5'-phosphate decarboxylase" evidence="8">
    <location>
        <begin position="32"/>
        <end position="281"/>
    </location>
</feature>
<proteinExistence type="inferred from homology"/>
<dbReference type="PANTHER" id="PTHR43375:SF1">
    <property type="entry name" value="OROTIDINE 5'-PHOSPHATE DECARBOXYLASE"/>
    <property type="match status" value="1"/>
</dbReference>
<dbReference type="SMART" id="SM00934">
    <property type="entry name" value="OMPdecase"/>
    <property type="match status" value="1"/>
</dbReference>
<dbReference type="PANTHER" id="PTHR43375">
    <property type="entry name" value="OROTIDINE 5'-PHOSPHATE DECARBOXYLASE"/>
    <property type="match status" value="1"/>
</dbReference>
<name>A0A4V3B2C9_9MICC</name>
<dbReference type="PROSITE" id="PS00156">
    <property type="entry name" value="OMPDECASE"/>
    <property type="match status" value="1"/>
</dbReference>
<protein>
    <recommendedName>
        <fullName evidence="7">Orotidine 5'-phosphate decarboxylase</fullName>
        <ecNumber evidence="7">4.1.1.23</ecNumber>
    </recommendedName>
    <alternativeName>
        <fullName evidence="7">OMP decarboxylase</fullName>
        <shortName evidence="7">OMPDCase</shortName>
        <shortName evidence="7">OMPdecase</shortName>
    </alternativeName>
</protein>
<sequence>MPEQVSAAGQVSGTGRESFGSRLGAAMAARGPLCVGIDPHPALLKSWGLDDDAAGLRSFSFTVLEAVASLAAAVKPQVALFERHGSAGMAVLEELLAAARDESVLTIADAKRGDIGSTMAAYADAWLRDGSPLAADSVTLSPYLGFESLRPALDLAAETGRGVFVLALTSNPEGPSVQHVGGAESVARRIASAAAAENRRYPGALGSVGLVVGATVGSALADLGMDLAAVRGPILAPGLGAQGATPADLRATFGTAYSQVLGTSSRDILAAGPGLGGLREAALRTLDGLRGE</sequence>
<comment type="similarity">
    <text evidence="2 7">Belongs to the OMP decarboxylase family. Type 2 subfamily.</text>
</comment>
<comment type="catalytic activity">
    <reaction evidence="6 7">
        <text>orotidine 5'-phosphate + H(+) = UMP + CO2</text>
        <dbReference type="Rhea" id="RHEA:11596"/>
        <dbReference type="ChEBI" id="CHEBI:15378"/>
        <dbReference type="ChEBI" id="CHEBI:16526"/>
        <dbReference type="ChEBI" id="CHEBI:57538"/>
        <dbReference type="ChEBI" id="CHEBI:57865"/>
        <dbReference type="EC" id="4.1.1.23"/>
    </reaction>
</comment>
<feature type="active site" description="Proton donor" evidence="7">
    <location>
        <position position="111"/>
    </location>
</feature>
<comment type="caution">
    <text evidence="9">The sequence shown here is derived from an EMBL/GenBank/DDBJ whole genome shotgun (WGS) entry which is preliminary data.</text>
</comment>
<dbReference type="InterPro" id="IPR011995">
    <property type="entry name" value="OMPdecase_type-2"/>
</dbReference>
<evidence type="ECO:0000256" key="2">
    <source>
        <dbReference type="ARBA" id="ARBA00008847"/>
    </source>
</evidence>
<dbReference type="SUPFAM" id="SSF51366">
    <property type="entry name" value="Ribulose-phoshate binding barrel"/>
    <property type="match status" value="1"/>
</dbReference>
<dbReference type="UniPathway" id="UPA00070">
    <property type="reaction ID" value="UER00120"/>
</dbReference>
<dbReference type="InterPro" id="IPR001754">
    <property type="entry name" value="OMPdeCOase_dom"/>
</dbReference>
<evidence type="ECO:0000256" key="6">
    <source>
        <dbReference type="ARBA" id="ARBA00049157"/>
    </source>
</evidence>
<dbReference type="OrthoDB" id="9808470at2"/>
<evidence type="ECO:0000256" key="5">
    <source>
        <dbReference type="ARBA" id="ARBA00023239"/>
    </source>
</evidence>
<evidence type="ECO:0000256" key="4">
    <source>
        <dbReference type="ARBA" id="ARBA00022975"/>
    </source>
</evidence>
<evidence type="ECO:0000256" key="3">
    <source>
        <dbReference type="ARBA" id="ARBA00022793"/>
    </source>
</evidence>
<evidence type="ECO:0000259" key="8">
    <source>
        <dbReference type="SMART" id="SM00934"/>
    </source>
</evidence>
<dbReference type="STRING" id="683150.G205_08523"/>